<keyword evidence="12" id="KW-0539">Nucleus</keyword>
<evidence type="ECO:0000256" key="4">
    <source>
        <dbReference type="ARBA" id="ARBA00007245"/>
    </source>
</evidence>
<dbReference type="GO" id="GO:0017022">
    <property type="term" value="F:myosin binding"/>
    <property type="evidence" value="ECO:0007669"/>
    <property type="project" value="InterPro"/>
</dbReference>
<dbReference type="RefSeq" id="XP_018688007.1">
    <property type="nucleotide sequence ID" value="XM_018842594.1"/>
</dbReference>
<dbReference type="STRING" id="1367422.A0A178Z4G5"/>
<comment type="subcellular location">
    <subcellularLocation>
        <location evidence="2">Cell junction</location>
        <location evidence="2">Adherens junction</location>
    </subcellularLocation>
    <subcellularLocation>
        <location evidence="3">Cell membrane</location>
        <topology evidence="3">Multi-pass membrane protein</topology>
    </subcellularLocation>
    <subcellularLocation>
        <location evidence="1">Nucleus</location>
    </subcellularLocation>
</comment>
<evidence type="ECO:0000256" key="6">
    <source>
        <dbReference type="ARBA" id="ARBA00022475"/>
    </source>
</evidence>
<dbReference type="AlphaFoldDB" id="A0A178Z4G5"/>
<feature type="region of interest" description="Disordered" evidence="13">
    <location>
        <begin position="472"/>
        <end position="495"/>
    </location>
</feature>
<feature type="domain" description="Myosin-binding" evidence="15">
    <location>
        <begin position="114"/>
        <end position="413"/>
    </location>
</feature>
<dbReference type="InterPro" id="IPR026859">
    <property type="entry name" value="Myosin-bd"/>
</dbReference>
<dbReference type="InterPro" id="IPR026858">
    <property type="entry name" value="Vezatin"/>
</dbReference>
<evidence type="ECO:0000256" key="3">
    <source>
        <dbReference type="ARBA" id="ARBA00004651"/>
    </source>
</evidence>
<feature type="compositionally biased region" description="Low complexity" evidence="13">
    <location>
        <begin position="474"/>
        <end position="493"/>
    </location>
</feature>
<dbReference type="GO" id="GO:0098609">
    <property type="term" value="P:cell-cell adhesion"/>
    <property type="evidence" value="ECO:0007669"/>
    <property type="project" value="InterPro"/>
</dbReference>
<keyword evidence="6" id="KW-1003">Cell membrane</keyword>
<dbReference type="PANTHER" id="PTHR15989">
    <property type="entry name" value="VEZATIN"/>
    <property type="match status" value="1"/>
</dbReference>
<dbReference type="PANTHER" id="PTHR15989:SF5">
    <property type="entry name" value="VEZATIN"/>
    <property type="match status" value="1"/>
</dbReference>
<name>A0A178Z4G5_9EURO</name>
<evidence type="ECO:0000256" key="1">
    <source>
        <dbReference type="ARBA" id="ARBA00004123"/>
    </source>
</evidence>
<keyword evidence="9 14" id="KW-1133">Transmembrane helix</keyword>
<comment type="similarity">
    <text evidence="4">Belongs to the vezatin family.</text>
</comment>
<gene>
    <name evidence="16" type="ORF">AYL99_11088</name>
</gene>
<evidence type="ECO:0000256" key="9">
    <source>
        <dbReference type="ARBA" id="ARBA00022989"/>
    </source>
</evidence>
<evidence type="ECO:0000259" key="15">
    <source>
        <dbReference type="Pfam" id="PF12632"/>
    </source>
</evidence>
<evidence type="ECO:0000313" key="17">
    <source>
        <dbReference type="Proteomes" id="UP000078343"/>
    </source>
</evidence>
<evidence type="ECO:0000256" key="2">
    <source>
        <dbReference type="ARBA" id="ARBA00004536"/>
    </source>
</evidence>
<reference evidence="16 17" key="1">
    <citation type="submission" date="2016-04" db="EMBL/GenBank/DDBJ databases">
        <title>Draft genome of Fonsecaea erecta CBS 125763.</title>
        <authorList>
            <person name="Weiss V.A."/>
            <person name="Vicente V.A."/>
            <person name="Raittz R.T."/>
            <person name="Moreno L.F."/>
            <person name="De Souza E.M."/>
            <person name="Pedrosa F.O."/>
            <person name="Steffens M.B."/>
            <person name="Faoro H."/>
            <person name="Tadra-Sfeir M.Z."/>
            <person name="Najafzadeh M.J."/>
            <person name="Felipe M.S."/>
            <person name="Teixeira M."/>
            <person name="Sun J."/>
            <person name="Xi L."/>
            <person name="Gomes R."/>
            <person name="De Azevedo C.M."/>
            <person name="Salgado C.G."/>
            <person name="Da Silva M.B."/>
            <person name="Nascimento M.F."/>
            <person name="Queiroz-Telles F."/>
            <person name="Attili D.S."/>
            <person name="Gorbushina A."/>
        </authorList>
    </citation>
    <scope>NUCLEOTIDE SEQUENCE [LARGE SCALE GENOMIC DNA]</scope>
    <source>
        <strain evidence="16 17">CBS 125763</strain>
    </source>
</reference>
<evidence type="ECO:0000313" key="16">
    <source>
        <dbReference type="EMBL" id="OAP54640.1"/>
    </source>
</evidence>
<comment type="caution">
    <text evidence="16">The sequence shown here is derived from an EMBL/GenBank/DDBJ whole genome shotgun (WGS) entry which is preliminary data.</text>
</comment>
<evidence type="ECO:0000256" key="10">
    <source>
        <dbReference type="ARBA" id="ARBA00023054"/>
    </source>
</evidence>
<evidence type="ECO:0000256" key="14">
    <source>
        <dbReference type="SAM" id="Phobius"/>
    </source>
</evidence>
<sequence length="592" mass="66548">MEALIYNDSPIAEYLEGDAIPFEATEPSSPPPSCARQTYAPRGLPKLREQLRSIRQTAVSVTDVANEQFLERFRYVIVASQLLADEPKPRRHLLQNDQPFTPRTLSVRGACITAAISFLIAWSLHLFQRGFSTSRSYHSTWSEICIYLSVILGGVLVLFYFARRQYLEFVRQTAGSTLGNVVANSHNYDSIAAEALRFIQEVEVVSRGYEISHPLPPVSRLEDKNSPSRCRDLRATLGVTLTASVVRCVEAHNAVQPFVRDLDLKRYHDIYEVSMQDYTDAVALANDSPLETRDSLKELRFLFRLHLIARKVFLCDLLALHSGSTWYNVRQWRLICHVLEGLDGALTHASQQLHTAVVHEEYGEDGPDTVSDEADSAAERSMDAITPQKRHTKAQIRRFEAVANAIRSLNAKVHLLREEINALKSKDDSSLSMAITGHYEHLGAEIRNALVEWEKGRNTMFLNVGTESDHRFSRASSGMRSPASPSPSSLGGLTVVDGGPAEALRLLSGDERSSSDGVGLDEEVFEAVALPRKRMSWAPMSREEKLNKLQEDRRKRATFQEHAENTTNMLRELQMVIKHRPLARSDTRITSI</sequence>
<evidence type="ECO:0000256" key="7">
    <source>
        <dbReference type="ARBA" id="ARBA00022692"/>
    </source>
</evidence>
<dbReference type="Pfam" id="PF12632">
    <property type="entry name" value="Vezatin"/>
    <property type="match status" value="1"/>
</dbReference>
<organism evidence="16 17">
    <name type="scientific">Fonsecaea erecta</name>
    <dbReference type="NCBI Taxonomy" id="1367422"/>
    <lineage>
        <taxon>Eukaryota</taxon>
        <taxon>Fungi</taxon>
        <taxon>Dikarya</taxon>
        <taxon>Ascomycota</taxon>
        <taxon>Pezizomycotina</taxon>
        <taxon>Eurotiomycetes</taxon>
        <taxon>Chaetothyriomycetidae</taxon>
        <taxon>Chaetothyriales</taxon>
        <taxon>Herpotrichiellaceae</taxon>
        <taxon>Fonsecaea</taxon>
    </lineage>
</organism>
<keyword evidence="17" id="KW-1185">Reference proteome</keyword>
<keyword evidence="11 14" id="KW-0472">Membrane</keyword>
<evidence type="ECO:0000256" key="8">
    <source>
        <dbReference type="ARBA" id="ARBA00022949"/>
    </source>
</evidence>
<dbReference type="Proteomes" id="UP000078343">
    <property type="component" value="Unassembled WGS sequence"/>
</dbReference>
<dbReference type="GO" id="GO:0005886">
    <property type="term" value="C:plasma membrane"/>
    <property type="evidence" value="ECO:0007669"/>
    <property type="project" value="UniProtKB-SubCell"/>
</dbReference>
<evidence type="ECO:0000256" key="12">
    <source>
        <dbReference type="ARBA" id="ARBA00023242"/>
    </source>
</evidence>
<keyword evidence="8" id="KW-0965">Cell junction</keyword>
<feature type="transmembrane region" description="Helical" evidence="14">
    <location>
        <begin position="144"/>
        <end position="162"/>
    </location>
</feature>
<keyword evidence="7 14" id="KW-0812">Transmembrane</keyword>
<proteinExistence type="inferred from homology"/>
<dbReference type="GeneID" id="30015256"/>
<protein>
    <recommendedName>
        <fullName evidence="5">Vezatin</fullName>
    </recommendedName>
</protein>
<dbReference type="OrthoDB" id="21151at2759"/>
<dbReference type="EMBL" id="LVYI01000013">
    <property type="protein sequence ID" value="OAP54640.1"/>
    <property type="molecule type" value="Genomic_DNA"/>
</dbReference>
<dbReference type="GO" id="GO:0005634">
    <property type="term" value="C:nucleus"/>
    <property type="evidence" value="ECO:0007669"/>
    <property type="project" value="UniProtKB-SubCell"/>
</dbReference>
<evidence type="ECO:0000256" key="13">
    <source>
        <dbReference type="SAM" id="MobiDB-lite"/>
    </source>
</evidence>
<evidence type="ECO:0000256" key="5">
    <source>
        <dbReference type="ARBA" id="ARBA00018125"/>
    </source>
</evidence>
<evidence type="ECO:0000256" key="11">
    <source>
        <dbReference type="ARBA" id="ARBA00023136"/>
    </source>
</evidence>
<keyword evidence="10" id="KW-0175">Coiled coil</keyword>
<feature type="transmembrane region" description="Helical" evidence="14">
    <location>
        <begin position="105"/>
        <end position="124"/>
    </location>
</feature>
<accession>A0A178Z4G5</accession>